<evidence type="ECO:0000313" key="5">
    <source>
        <dbReference type="EMBL" id="KAA8565818.1"/>
    </source>
</evidence>
<dbReference type="Pfam" id="PF12796">
    <property type="entry name" value="Ank_2"/>
    <property type="match status" value="1"/>
</dbReference>
<dbReference type="PANTHER" id="PTHR22872">
    <property type="entry name" value="BTK-BINDING PROTEIN-RELATED"/>
    <property type="match status" value="1"/>
</dbReference>
<dbReference type="VEuPathDB" id="FungiDB:MFRU_006g03540"/>
<dbReference type="InterPro" id="IPR000408">
    <property type="entry name" value="Reg_chr_condens"/>
</dbReference>
<dbReference type="Gene3D" id="1.25.40.20">
    <property type="entry name" value="Ankyrin repeat-containing domain"/>
    <property type="match status" value="1"/>
</dbReference>
<dbReference type="InterPro" id="IPR036770">
    <property type="entry name" value="Ankyrin_rpt-contain_sf"/>
</dbReference>
<dbReference type="Pfam" id="PF00651">
    <property type="entry name" value="BTB"/>
    <property type="match status" value="1"/>
</dbReference>
<accession>A0A5M9J880</accession>
<feature type="compositionally biased region" description="Gly residues" evidence="3">
    <location>
        <begin position="1529"/>
        <end position="1547"/>
    </location>
</feature>
<dbReference type="InterPro" id="IPR000210">
    <property type="entry name" value="BTB/POZ_dom"/>
</dbReference>
<reference evidence="5 6" key="1">
    <citation type="submission" date="2019-06" db="EMBL/GenBank/DDBJ databases">
        <title>Genome Sequence of the Brown Rot Fungal Pathogen Monilinia fructicola.</title>
        <authorList>
            <person name="De Miccolis Angelini R.M."/>
            <person name="Landi L."/>
            <person name="Abate D."/>
            <person name="Pollastro S."/>
            <person name="Romanazzi G."/>
            <person name="Faretra F."/>
        </authorList>
    </citation>
    <scope>NUCLEOTIDE SEQUENCE [LARGE SCALE GENOMIC DNA]</scope>
    <source>
        <strain evidence="5 6">Mfrc123</strain>
    </source>
</reference>
<name>A0A5M9J880_MONFR</name>
<dbReference type="Gene3D" id="3.30.710.10">
    <property type="entry name" value="Potassium Channel Kv1.1, Chain A"/>
    <property type="match status" value="2"/>
</dbReference>
<organism evidence="5 6">
    <name type="scientific">Monilinia fructicola</name>
    <name type="common">Brown rot fungus</name>
    <name type="synonym">Ciboria fructicola</name>
    <dbReference type="NCBI Taxonomy" id="38448"/>
    <lineage>
        <taxon>Eukaryota</taxon>
        <taxon>Fungi</taxon>
        <taxon>Dikarya</taxon>
        <taxon>Ascomycota</taxon>
        <taxon>Pezizomycotina</taxon>
        <taxon>Leotiomycetes</taxon>
        <taxon>Helotiales</taxon>
        <taxon>Sclerotiniaceae</taxon>
        <taxon>Monilinia</taxon>
    </lineage>
</organism>
<dbReference type="InterPro" id="IPR051625">
    <property type="entry name" value="Signaling_Regulatory_Domain"/>
</dbReference>
<dbReference type="SUPFAM" id="SSF48403">
    <property type="entry name" value="Ankyrin repeat"/>
    <property type="match status" value="1"/>
</dbReference>
<feature type="repeat" description="RCC1" evidence="2">
    <location>
        <begin position="332"/>
        <end position="385"/>
    </location>
</feature>
<gene>
    <name evidence="5" type="ORF">EYC84_009641</name>
</gene>
<feature type="compositionally biased region" description="Low complexity" evidence="3">
    <location>
        <begin position="1361"/>
        <end position="1381"/>
    </location>
</feature>
<feature type="repeat" description="RCC1" evidence="2">
    <location>
        <begin position="386"/>
        <end position="446"/>
    </location>
</feature>
<proteinExistence type="predicted"/>
<dbReference type="PROSITE" id="PS50097">
    <property type="entry name" value="BTB"/>
    <property type="match status" value="1"/>
</dbReference>
<dbReference type="CDD" id="cd18186">
    <property type="entry name" value="BTB_POZ_ZBTB_KLHL-like"/>
    <property type="match status" value="2"/>
</dbReference>
<feature type="region of interest" description="Disordered" evidence="3">
    <location>
        <begin position="1361"/>
        <end position="1440"/>
    </location>
</feature>
<dbReference type="Gene3D" id="2.130.10.30">
    <property type="entry name" value="Regulator of chromosome condensation 1/beta-lactamase-inhibitor protein II"/>
    <property type="match status" value="1"/>
</dbReference>
<feature type="region of interest" description="Disordered" evidence="3">
    <location>
        <begin position="1146"/>
        <end position="1180"/>
    </location>
</feature>
<keyword evidence="6" id="KW-1185">Reference proteome</keyword>
<feature type="region of interest" description="Disordered" evidence="3">
    <location>
        <begin position="1278"/>
        <end position="1345"/>
    </location>
</feature>
<dbReference type="Proteomes" id="UP000322873">
    <property type="component" value="Unassembled WGS sequence"/>
</dbReference>
<keyword evidence="1" id="KW-0677">Repeat</keyword>
<comment type="caution">
    <text evidence="5">The sequence shown here is derived from an EMBL/GenBank/DDBJ whole genome shotgun (WGS) entry which is preliminary data.</text>
</comment>
<dbReference type="EMBL" id="VICG01000013">
    <property type="protein sequence ID" value="KAA8565818.1"/>
    <property type="molecule type" value="Genomic_DNA"/>
</dbReference>
<evidence type="ECO:0000256" key="2">
    <source>
        <dbReference type="PROSITE-ProRule" id="PRU00235"/>
    </source>
</evidence>
<dbReference type="InterPro" id="IPR002110">
    <property type="entry name" value="Ankyrin_rpt"/>
</dbReference>
<feature type="region of interest" description="Disordered" evidence="3">
    <location>
        <begin position="208"/>
        <end position="228"/>
    </location>
</feature>
<feature type="domain" description="BTB" evidence="4">
    <location>
        <begin position="907"/>
        <end position="978"/>
    </location>
</feature>
<feature type="compositionally biased region" description="Polar residues" evidence="3">
    <location>
        <begin position="1278"/>
        <end position="1292"/>
    </location>
</feature>
<dbReference type="Pfam" id="PF00415">
    <property type="entry name" value="RCC1"/>
    <property type="match status" value="2"/>
</dbReference>
<dbReference type="InterPro" id="IPR011333">
    <property type="entry name" value="SKP1/BTB/POZ_sf"/>
</dbReference>
<evidence type="ECO:0000313" key="6">
    <source>
        <dbReference type="Proteomes" id="UP000322873"/>
    </source>
</evidence>
<feature type="compositionally biased region" description="Low complexity" evidence="3">
    <location>
        <begin position="1317"/>
        <end position="1329"/>
    </location>
</feature>
<dbReference type="SUPFAM" id="SSF54695">
    <property type="entry name" value="POZ domain"/>
    <property type="match status" value="1"/>
</dbReference>
<dbReference type="SUPFAM" id="SSF50985">
    <property type="entry name" value="RCC1/BLIP-II"/>
    <property type="match status" value="1"/>
</dbReference>
<dbReference type="SMART" id="SM00225">
    <property type="entry name" value="BTB"/>
    <property type="match status" value="2"/>
</dbReference>
<feature type="region of interest" description="Disordered" evidence="3">
    <location>
        <begin position="1483"/>
        <end position="1560"/>
    </location>
</feature>
<evidence type="ECO:0000259" key="4">
    <source>
        <dbReference type="PROSITE" id="PS50097"/>
    </source>
</evidence>
<dbReference type="PANTHER" id="PTHR22872:SF2">
    <property type="entry name" value="INHIBITOR OF BRUTON TYROSINE KINASE"/>
    <property type="match status" value="1"/>
</dbReference>
<protein>
    <recommendedName>
        <fullName evidence="4">BTB domain-containing protein</fullName>
    </recommendedName>
</protein>
<sequence length="1560" mass="170625">MSNLLWKYYLEDDVDKFRRLLENATHFSHHTPKSHGGSLAFSGSFGNKVGSSGGLGTSPKTFSKNRKISGPAGNIGGIKGNGNALSRMELNGRDYAGLTVLHRAASSTSTNAILFATALIEHPSIDLYIQDTESGWTALHRALYFGNITIARAIIERDSKDRAAGNAGARSDSSVIKVKDWEGNTPFDVYNATIARRSLQEVRVQESVHLPDDDEDDDGLNALPSGEASKFESIDGDEIYAFGSNKNFSLGFGDQDDRQYPEKITLKRPDHLLFRFYQEYLDSVDEHTPIGNPKMPKTISELPSMIQNKPIIIKDVALSKLSSAILTTDPESNLYMCGFGPGGRLGMGDETTRFNYMPVDQGGLAGKKVETVALGQNHTLAVSSEGEIFSWGTNTWGQLGYNLPRPSLKDDEPVCTTPRQIFGPLKRETIVGIAASAIHSVAHTSTSLFCWGKNEGQLGLMDSDSRSLEAQPIPRRVAASLFKSSIVKVSAINGATTCLLKNHTVCVFTNYGYTMVKFPLYEGFTNYHLKSNSVTTRYDSGSNNIISIESGGDTIAAISGRGDLFTLNVRKIDTKVSASTTNPTKMKEALSQPQRVWSLRKGNWDGIKSVGVAENGSVIVCTQAGAVWRRIKRAKNKDAFTGINDYNRKDFKFQRVPGLTQVAAVRSNSFGVFAAVRKDYDVTRTQVAVQDQTLWKDIAPLLSIRDLVASEGPVKLSAEVTRFAASKAYDSVRAAVIKSQDLEADVNRLLMGRYSGSDGYDVEICSNISDVAIPIHGFILAGRSSVLRSLLTGFRHGEIASIPDILNIEHGAGDKIRITFYGLDVITLVNFVIYLYTDRVVDVWNFTKFFPSMAYRLRQVRTELMKLSSQLKMPWLEAPVRMIVQPSDKLNCDLDSAITDEAFFDDCDAIVELDGDEMPIHSVLVCRRCPFFDGLFNGRSGGQWLAGRRGESTEPVRIDLKHIAPETFELVLRYLYADVGPELFDNIVSADIDEFSECVMDVMSVANELMIDRLSQICQQVLGRFVNTRNVCNIVNAVAPCSVTELKDAGLEYMCLQLESILENHLLDDLDEDLVLELDEVVRDNQLNCLPFAKSGRADLDLHEKYPELAEDIDEERRRRLGDMTFRSQLRDDDNKISSSFKARMGSLDDTFSSPSQEKSKRKSRVAKNEPFSPSIRPKDFAADLMFDMDDDEGPGSPPDLNLALDLTSASPGGPTTPRFFTASSTPKILESGSPSELPNSVGLGLQYNPDTPQPGTKTWSSPNLSLKLDMKEIMAQASTSRTSNLSMSLSAQKAKDEANSKSSTPKLSQKERKKQQAAFQQAVAQTPADKGKEKPSSPWQIAGVGSKANLKDILNKENKSSSSSLALKAASSNTNTSSTTHRIASPDTRFAGQKRDDNSSITKAQRSSHGPSRPKILAPTKSTPLIPHSKSYTAPAAKAEPSLQLSMADIIGMQQREQEVIKEAVAKRSLQEIQEEQAFQEWWDQESKRAQEEEASRSKASTSGSARGNGKSGSGRGKGGSRGRGGRGRGGGDSIGGTGGNGGGGRGRGKPREKRTSAT</sequence>
<feature type="compositionally biased region" description="Polar residues" evidence="3">
    <location>
        <begin position="1400"/>
        <end position="1411"/>
    </location>
</feature>
<dbReference type="InterPro" id="IPR009091">
    <property type="entry name" value="RCC1/BLIP-II"/>
</dbReference>
<dbReference type="PROSITE" id="PS50012">
    <property type="entry name" value="RCC1_3"/>
    <property type="match status" value="2"/>
</dbReference>
<evidence type="ECO:0000256" key="3">
    <source>
        <dbReference type="SAM" id="MobiDB-lite"/>
    </source>
</evidence>
<dbReference type="SMART" id="SM00248">
    <property type="entry name" value="ANK"/>
    <property type="match status" value="2"/>
</dbReference>
<feature type="compositionally biased region" description="Basic and acidic residues" evidence="3">
    <location>
        <begin position="1486"/>
        <end position="1498"/>
    </location>
</feature>
<evidence type="ECO:0000256" key="1">
    <source>
        <dbReference type="ARBA" id="ARBA00022737"/>
    </source>
</evidence>